<protein>
    <recommendedName>
        <fullName evidence="3">Fas-binding factor 1 C-terminal domain-containing protein</fullName>
    </recommendedName>
</protein>
<dbReference type="GO" id="GO:0097539">
    <property type="term" value="C:ciliary transition fiber"/>
    <property type="evidence" value="ECO:0007669"/>
    <property type="project" value="InterPro"/>
</dbReference>
<feature type="compositionally biased region" description="Basic and acidic residues" evidence="2">
    <location>
        <begin position="29"/>
        <end position="42"/>
    </location>
</feature>
<dbReference type="PANTHER" id="PTHR33689">
    <property type="entry name" value="FAS-BINDING FACTOR 1"/>
    <property type="match status" value="1"/>
</dbReference>
<evidence type="ECO:0000313" key="4">
    <source>
        <dbReference type="Ensembl" id="ENSCCRP00015076791.1"/>
    </source>
</evidence>
<feature type="compositionally biased region" description="Polar residues" evidence="2">
    <location>
        <begin position="79"/>
        <end position="91"/>
    </location>
</feature>
<proteinExistence type="predicted"/>
<name>A0A8C1ZFV1_CYPCA</name>
<accession>A0A8C1ZFV1</accession>
<evidence type="ECO:0000256" key="2">
    <source>
        <dbReference type="SAM" id="MobiDB-lite"/>
    </source>
</evidence>
<dbReference type="InterPro" id="IPR033561">
    <property type="entry name" value="FBF1"/>
</dbReference>
<dbReference type="GO" id="GO:0090162">
    <property type="term" value="P:establishment of epithelial cell polarity"/>
    <property type="evidence" value="ECO:0007669"/>
    <property type="project" value="InterPro"/>
</dbReference>
<feature type="coiled-coil region" evidence="1">
    <location>
        <begin position="296"/>
        <end position="371"/>
    </location>
</feature>
<feature type="coiled-coil region" evidence="1">
    <location>
        <begin position="648"/>
        <end position="675"/>
    </location>
</feature>
<sequence length="778" mass="89972">MTFDDDEDDLMDALGFGGTHKTQGNGKAQKKDRARTRLDEILGRGTSPRLLERPVTGEKKDTPQPEKQPEKSSEDFTFGSYQPTMGSTPEGRQSRRQSVRFSTEDVSVHSPEHKPKPSARAARPRSDWLGLKQDEEEQKTKEEPKQSAPETLKPPASPSTAARKETPALKTADPPGAPSSPKTISKPVKRDEDEEDDWLAGALSRKKTQSVSQSEDRERKQEVSSGEEVDVLVRSSSVCVQVRSLQLERDQNQMLLESVQQRHKQDTELMENMHRARVKLLEESAAQRELRSRQENEDLAERLAVVTRLVEQERAEMQAQQQRRLTQCQQDRDREVERLRDLQRKSILEMKRDHEEQIQRLKKLKDEEIDAVTSATSQTRSLTVVIEQMEQFSRRLGDLSSRVESSHENTAQGLEIGARQRDQQLRVLQERLSQQQREMAEERSRLKEVIAKMDTQLAEQQRQLEKERWRVTSEQVKAESSLRGLEEERRTMMQQFSMEREELERAKSALLEEQQSVMQHCAEERRKLAAEWSRFHSQEKLRQERVEREASRAMERDAHREGSIISMAQEQADLKLRAGELKQKEEALLRERDGLEKLRQELDAEKDRLSATALRLKTRAQEVEGFSKLASERFEEGERALREARQVEAEHQTRLRNIHTQMERLRQQEHSLQQERLRMTDHHRDMERLRHTLPVHPGTPAPLITGNLFIQTHRRRSVCQTVNHVCVCVCLSDFSPVLASTHLAPAVNPLPAELHARLALIKHTAEKVQKHTFTSVPQ</sequence>
<dbReference type="Proteomes" id="UP000694700">
    <property type="component" value="Unplaced"/>
</dbReference>
<dbReference type="PANTHER" id="PTHR33689:SF1">
    <property type="entry name" value="FAS-BINDING FACTOR 1"/>
    <property type="match status" value="1"/>
</dbReference>
<dbReference type="Ensembl" id="ENSCCRT00015079282.1">
    <property type="protein sequence ID" value="ENSCCRP00015076791.1"/>
    <property type="gene ID" value="ENSCCRG00015031070.1"/>
</dbReference>
<dbReference type="GO" id="GO:0060271">
    <property type="term" value="P:cilium assembly"/>
    <property type="evidence" value="ECO:0007669"/>
    <property type="project" value="InterPro"/>
</dbReference>
<keyword evidence="1" id="KW-0175">Coiled coil</keyword>
<dbReference type="Pfam" id="PF21007">
    <property type="entry name" value="FBF1"/>
    <property type="match status" value="1"/>
</dbReference>
<dbReference type="InterPro" id="IPR049390">
    <property type="entry name" value="FBF1_C"/>
</dbReference>
<dbReference type="AlphaFoldDB" id="A0A8C1ZFV1"/>
<feature type="coiled-coil region" evidence="1">
    <location>
        <begin position="418"/>
        <end position="531"/>
    </location>
</feature>
<dbReference type="GO" id="GO:0005814">
    <property type="term" value="C:centriole"/>
    <property type="evidence" value="ECO:0007669"/>
    <property type="project" value="TreeGrafter"/>
</dbReference>
<feature type="region of interest" description="Disordered" evidence="2">
    <location>
        <begin position="1"/>
        <end position="228"/>
    </location>
</feature>
<evidence type="ECO:0000313" key="5">
    <source>
        <dbReference type="Proteomes" id="UP000694700"/>
    </source>
</evidence>
<feature type="compositionally biased region" description="Basic and acidic residues" evidence="2">
    <location>
        <begin position="102"/>
        <end position="115"/>
    </location>
</feature>
<evidence type="ECO:0000256" key="1">
    <source>
        <dbReference type="SAM" id="Coils"/>
    </source>
</evidence>
<dbReference type="GO" id="GO:0036064">
    <property type="term" value="C:ciliary basal body"/>
    <property type="evidence" value="ECO:0007669"/>
    <property type="project" value="TreeGrafter"/>
</dbReference>
<feature type="domain" description="Fas-binding factor 1 C-terminal" evidence="3">
    <location>
        <begin position="245"/>
        <end position="768"/>
    </location>
</feature>
<feature type="compositionally biased region" description="Acidic residues" evidence="2">
    <location>
        <begin position="1"/>
        <end position="11"/>
    </location>
</feature>
<feature type="compositionally biased region" description="Basic and acidic residues" evidence="2">
    <location>
        <begin position="50"/>
        <end position="74"/>
    </location>
</feature>
<organism evidence="4 5">
    <name type="scientific">Cyprinus carpio</name>
    <name type="common">Common carp</name>
    <dbReference type="NCBI Taxonomy" id="7962"/>
    <lineage>
        <taxon>Eukaryota</taxon>
        <taxon>Metazoa</taxon>
        <taxon>Chordata</taxon>
        <taxon>Craniata</taxon>
        <taxon>Vertebrata</taxon>
        <taxon>Euteleostomi</taxon>
        <taxon>Actinopterygii</taxon>
        <taxon>Neopterygii</taxon>
        <taxon>Teleostei</taxon>
        <taxon>Ostariophysi</taxon>
        <taxon>Cypriniformes</taxon>
        <taxon>Cyprinidae</taxon>
        <taxon>Cyprininae</taxon>
        <taxon>Cyprinus</taxon>
    </lineage>
</organism>
<evidence type="ECO:0000259" key="3">
    <source>
        <dbReference type="Pfam" id="PF21007"/>
    </source>
</evidence>
<reference evidence="4" key="1">
    <citation type="submission" date="2025-08" db="UniProtKB">
        <authorList>
            <consortium name="Ensembl"/>
        </authorList>
    </citation>
    <scope>IDENTIFICATION</scope>
</reference>
<feature type="coiled-coil region" evidence="1">
    <location>
        <begin position="578"/>
        <end position="619"/>
    </location>
</feature>